<organism evidence="2 3">
    <name type="scientific">Microtetraspora glauca</name>
    <dbReference type="NCBI Taxonomy" id="1996"/>
    <lineage>
        <taxon>Bacteria</taxon>
        <taxon>Bacillati</taxon>
        <taxon>Actinomycetota</taxon>
        <taxon>Actinomycetes</taxon>
        <taxon>Streptosporangiales</taxon>
        <taxon>Streptosporangiaceae</taxon>
        <taxon>Microtetraspora</taxon>
    </lineage>
</organism>
<keyword evidence="3" id="KW-1185">Reference proteome</keyword>
<keyword evidence="1" id="KW-0812">Transmembrane</keyword>
<dbReference type="RefSeq" id="WP_358132033.1">
    <property type="nucleotide sequence ID" value="NZ_JBFALK010000004.1"/>
</dbReference>
<feature type="transmembrane region" description="Helical" evidence="1">
    <location>
        <begin position="335"/>
        <end position="368"/>
    </location>
</feature>
<keyword evidence="1" id="KW-1133">Transmembrane helix</keyword>
<comment type="caution">
    <text evidence="2">The sequence shown here is derived from an EMBL/GenBank/DDBJ whole genome shotgun (WGS) entry which is preliminary data.</text>
</comment>
<evidence type="ECO:0000313" key="2">
    <source>
        <dbReference type="EMBL" id="MEV0968778.1"/>
    </source>
</evidence>
<dbReference type="EMBL" id="JBFALK010000004">
    <property type="protein sequence ID" value="MEV0968778.1"/>
    <property type="molecule type" value="Genomic_DNA"/>
</dbReference>
<keyword evidence="1" id="KW-0472">Membrane</keyword>
<evidence type="ECO:0000313" key="3">
    <source>
        <dbReference type="Proteomes" id="UP001551675"/>
    </source>
</evidence>
<name>A0ABV3GAV9_MICGL</name>
<dbReference type="Proteomes" id="UP001551675">
    <property type="component" value="Unassembled WGS sequence"/>
</dbReference>
<protein>
    <submittedName>
        <fullName evidence="2">Uncharacterized protein</fullName>
    </submittedName>
</protein>
<proteinExistence type="predicted"/>
<sequence length="437" mass="46276">MDLSKNPDVAGLADTTELHRYAEALLVHLTADGSAPVAPPGLDDVPDYWLAPAVQALVLTMAGEDAMEPLSRAARLDEGRTALFLCLALAVAGHGDRIHASWLGTAFGDLSDDRPVTSGQRAVWLAAARGAYGPVGKIFVLRKLDAVAVPAEDALWLEALVPDDPAIVVPPSLKDFPQLAEIPEIAAPAQAADRLTRLRERCAEITSSRQPVTVSKIVTGSVWPDAEPIAVLRTLIGQGGHEGPLSSLRGHLLQDVQPGAEPHLAALALHVAAPAVKAAAESLLHAAQEPPPEAVTVPVLGHPVILRPEGPDRNSMHAAEHGVVTESVRNRRGNWLGYVLIGIGVVLLGTGFAVHLVAALAGIAVAGWGGFLLWKRRVQEQADLDFVQARLAELNETAEGAVWALHEHARESLKRADAATEDFGELTRLLRRGPRAA</sequence>
<evidence type="ECO:0000256" key="1">
    <source>
        <dbReference type="SAM" id="Phobius"/>
    </source>
</evidence>
<reference evidence="2 3" key="1">
    <citation type="submission" date="2024-06" db="EMBL/GenBank/DDBJ databases">
        <title>The Natural Products Discovery Center: Release of the First 8490 Sequenced Strains for Exploring Actinobacteria Biosynthetic Diversity.</title>
        <authorList>
            <person name="Kalkreuter E."/>
            <person name="Kautsar S.A."/>
            <person name="Yang D."/>
            <person name="Bader C.D."/>
            <person name="Teijaro C.N."/>
            <person name="Fluegel L."/>
            <person name="Davis C.M."/>
            <person name="Simpson J.R."/>
            <person name="Lauterbach L."/>
            <person name="Steele A.D."/>
            <person name="Gui C."/>
            <person name="Meng S."/>
            <person name="Li G."/>
            <person name="Viehrig K."/>
            <person name="Ye F."/>
            <person name="Su P."/>
            <person name="Kiefer A.F."/>
            <person name="Nichols A."/>
            <person name="Cepeda A.J."/>
            <person name="Yan W."/>
            <person name="Fan B."/>
            <person name="Jiang Y."/>
            <person name="Adhikari A."/>
            <person name="Zheng C.-J."/>
            <person name="Schuster L."/>
            <person name="Cowan T.M."/>
            <person name="Smanski M.J."/>
            <person name="Chevrette M.G."/>
            <person name="De Carvalho L.P.S."/>
            <person name="Shen B."/>
        </authorList>
    </citation>
    <scope>NUCLEOTIDE SEQUENCE [LARGE SCALE GENOMIC DNA]</scope>
    <source>
        <strain evidence="2 3">NPDC050100</strain>
    </source>
</reference>
<gene>
    <name evidence="2" type="ORF">AB0I59_09100</name>
</gene>
<accession>A0ABV3GAV9</accession>